<dbReference type="SMART" id="SM00594">
    <property type="entry name" value="UAS"/>
    <property type="match status" value="1"/>
</dbReference>
<dbReference type="CDD" id="cd16120">
    <property type="entry name" value="UBX_UBXN3B"/>
    <property type="match status" value="1"/>
</dbReference>
<dbReference type="PROSITE" id="PS50033">
    <property type="entry name" value="UBX"/>
    <property type="match status" value="1"/>
</dbReference>
<dbReference type="InterPro" id="IPR009057">
    <property type="entry name" value="Homeodomain-like_sf"/>
</dbReference>
<evidence type="ECO:0000256" key="3">
    <source>
        <dbReference type="ARBA" id="ARBA00023054"/>
    </source>
</evidence>
<dbReference type="SUPFAM" id="SSF54236">
    <property type="entry name" value="Ubiquitin-like"/>
    <property type="match status" value="1"/>
</dbReference>
<dbReference type="AlphaFoldDB" id="A0A8X8BI55"/>
<dbReference type="PANTHER" id="PTHR23322">
    <property type="entry name" value="FAS-ASSOCIATED PROTEIN"/>
    <property type="match status" value="1"/>
</dbReference>
<evidence type="ECO:0000256" key="1">
    <source>
        <dbReference type="ARBA" id="ARBA00004502"/>
    </source>
</evidence>
<dbReference type="Pfam" id="PF00789">
    <property type="entry name" value="UBX"/>
    <property type="match status" value="1"/>
</dbReference>
<evidence type="ECO:0000256" key="4">
    <source>
        <dbReference type="SAM" id="MobiDB-lite"/>
    </source>
</evidence>
<evidence type="ECO:0000313" key="6">
    <source>
        <dbReference type="EMBL" id="KAG2456161.1"/>
    </source>
</evidence>
<feature type="non-terminal residue" evidence="6">
    <location>
        <position position="1"/>
    </location>
</feature>
<keyword evidence="2" id="KW-0551">Lipid droplet</keyword>
<comment type="caution">
    <text evidence="6">The sequence shown here is derived from an EMBL/GenBank/DDBJ whole genome shotgun (WGS) entry which is preliminary data.</text>
</comment>
<comment type="subcellular location">
    <subcellularLocation>
        <location evidence="1">Lipid droplet</location>
    </subcellularLocation>
</comment>
<evidence type="ECO:0000313" key="7">
    <source>
        <dbReference type="Proteomes" id="UP000886611"/>
    </source>
</evidence>
<dbReference type="InterPro" id="IPR029071">
    <property type="entry name" value="Ubiquitin-like_domsf"/>
</dbReference>
<sequence>MSSASVDPIDAQMQTLSVDMICQVNPFAKSYMQMHDIITHGYSVTAVRMVFMENPGLDMRRAYRVAISYVEIEKEGQELGAAVQDRLNEQEGVPTVFSPPPSRPLQVNTADNRVYSYIVSRPQPRGLLGWGYYLIMLPFRFTYYTLLDIFSLMSGERSNRAIAADFNARHPTRPPISHATVSKLLAKFRETGSVLDLPKCGRMKTVINEETSVAVLASFSKSPQRSTRRMSLESGISRTSLRRILAAHKWHPYKLQLLQHLNEDDPDRRTEFAEWAKQKLEQDPQFTQKILFNDEADFYVNGEVNKQNQRYWSDTNPHWIDPSKTVGTKKLMALNDAKRELRFLLVYLHGDEHQDTDEFCRNTLCTEEVVNFVNTRMLFWACSTAKPEGYRVSQALRENTYPFLAMIMLKDRKMTVVGRLEGVIQSEDLINQLTFIMEANQTYLVSERLEREERNQTQALRQQQDEAYQASLRADQEKDRKKKEQQEQKRREEEAARQIVLAEERRRRTLQEEKERKSECLPPEPSIDDPDTVTIVFKLPNDSRVERRFLFTQSLTVIYDFLFSLKETPEKFQIVTNFPRRILPCLPTEDRPNPPTLKEAGLSRSEVLFVQDLSDD</sequence>
<dbReference type="InterPro" id="IPR006577">
    <property type="entry name" value="UAS"/>
</dbReference>
<keyword evidence="7" id="KW-1185">Reference proteome</keyword>
<dbReference type="InterPro" id="IPR050730">
    <property type="entry name" value="UBX_domain-protein"/>
</dbReference>
<name>A0A8X8BI55_POLSE</name>
<dbReference type="InterPro" id="IPR001012">
    <property type="entry name" value="UBX_dom"/>
</dbReference>
<protein>
    <submittedName>
        <fullName evidence="6">FAF2B factor</fullName>
    </submittedName>
</protein>
<organism evidence="6 7">
    <name type="scientific">Polypterus senegalus</name>
    <name type="common">Senegal bichir</name>
    <dbReference type="NCBI Taxonomy" id="55291"/>
    <lineage>
        <taxon>Eukaryota</taxon>
        <taxon>Metazoa</taxon>
        <taxon>Chordata</taxon>
        <taxon>Craniata</taxon>
        <taxon>Vertebrata</taxon>
        <taxon>Euteleostomi</taxon>
        <taxon>Actinopterygii</taxon>
        <taxon>Polypteriformes</taxon>
        <taxon>Polypteridae</taxon>
        <taxon>Polypterus</taxon>
    </lineage>
</organism>
<dbReference type="CDD" id="cd02991">
    <property type="entry name" value="UAS_ETEA"/>
    <property type="match status" value="1"/>
</dbReference>
<dbReference type="GO" id="GO:0005811">
    <property type="term" value="C:lipid droplet"/>
    <property type="evidence" value="ECO:0007669"/>
    <property type="project" value="UniProtKB-SubCell"/>
</dbReference>
<gene>
    <name evidence="6" type="primary">Faf2b</name>
    <name evidence="6" type="ORF">GTO96_0007607</name>
</gene>
<dbReference type="Proteomes" id="UP000886611">
    <property type="component" value="Unassembled WGS sequence"/>
</dbReference>
<accession>A0A8X8BI55</accession>
<dbReference type="InterPro" id="IPR036249">
    <property type="entry name" value="Thioredoxin-like_sf"/>
</dbReference>
<dbReference type="GO" id="GO:0005783">
    <property type="term" value="C:endoplasmic reticulum"/>
    <property type="evidence" value="ECO:0007669"/>
    <property type="project" value="TreeGrafter"/>
</dbReference>
<reference evidence="6 7" key="1">
    <citation type="journal article" date="2021" name="Cell">
        <title>Tracing the genetic footprints of vertebrate landing in non-teleost ray-finned fishes.</title>
        <authorList>
            <person name="Bi X."/>
            <person name="Wang K."/>
            <person name="Yang L."/>
            <person name="Pan H."/>
            <person name="Jiang H."/>
            <person name="Wei Q."/>
            <person name="Fang M."/>
            <person name="Yu H."/>
            <person name="Zhu C."/>
            <person name="Cai Y."/>
            <person name="He Y."/>
            <person name="Gan X."/>
            <person name="Zeng H."/>
            <person name="Yu D."/>
            <person name="Zhu Y."/>
            <person name="Jiang H."/>
            <person name="Qiu Q."/>
            <person name="Yang H."/>
            <person name="Zhang Y.E."/>
            <person name="Wang W."/>
            <person name="Zhu M."/>
            <person name="He S."/>
            <person name="Zhang G."/>
        </authorList>
    </citation>
    <scope>NUCLEOTIDE SEQUENCE [LARGE SCALE GENOMIC DNA]</scope>
    <source>
        <strain evidence="6">Bchr_013</strain>
    </source>
</reference>
<dbReference type="Gene3D" id="3.40.30.10">
    <property type="entry name" value="Glutaredoxin"/>
    <property type="match status" value="1"/>
</dbReference>
<dbReference type="SUPFAM" id="SSF46689">
    <property type="entry name" value="Homeodomain-like"/>
    <property type="match status" value="1"/>
</dbReference>
<dbReference type="SUPFAM" id="SSF52833">
    <property type="entry name" value="Thioredoxin-like"/>
    <property type="match status" value="1"/>
</dbReference>
<feature type="domain" description="UBX" evidence="5">
    <location>
        <begin position="528"/>
        <end position="610"/>
    </location>
</feature>
<feature type="region of interest" description="Disordered" evidence="4">
    <location>
        <begin position="472"/>
        <end position="496"/>
    </location>
</feature>
<dbReference type="PANTHER" id="PTHR23322:SF1">
    <property type="entry name" value="FAS-ASSOCIATED FACTOR 2"/>
    <property type="match status" value="1"/>
</dbReference>
<feature type="non-terminal residue" evidence="6">
    <location>
        <position position="616"/>
    </location>
</feature>
<proteinExistence type="predicted"/>
<evidence type="ECO:0000259" key="5">
    <source>
        <dbReference type="PROSITE" id="PS50033"/>
    </source>
</evidence>
<dbReference type="GO" id="GO:0036503">
    <property type="term" value="P:ERAD pathway"/>
    <property type="evidence" value="ECO:0007669"/>
    <property type="project" value="TreeGrafter"/>
</dbReference>
<dbReference type="Gene3D" id="3.10.20.90">
    <property type="entry name" value="Phosphatidylinositol 3-kinase Catalytic Subunit, Chain A, domain 1"/>
    <property type="match status" value="1"/>
</dbReference>
<evidence type="ECO:0000256" key="2">
    <source>
        <dbReference type="ARBA" id="ARBA00022677"/>
    </source>
</evidence>
<keyword evidence="3" id="KW-0175">Coiled coil</keyword>
<dbReference type="FunFam" id="3.10.20.90:FF:000101">
    <property type="entry name" value="FAS-associated factor 2 isoform X2"/>
    <property type="match status" value="1"/>
</dbReference>
<dbReference type="GO" id="GO:0043130">
    <property type="term" value="F:ubiquitin binding"/>
    <property type="evidence" value="ECO:0007669"/>
    <property type="project" value="TreeGrafter"/>
</dbReference>
<dbReference type="EMBL" id="JAATIS010009265">
    <property type="protein sequence ID" value="KAG2456161.1"/>
    <property type="molecule type" value="Genomic_DNA"/>
</dbReference>
<feature type="compositionally biased region" description="Basic and acidic residues" evidence="4">
    <location>
        <begin position="474"/>
        <end position="496"/>
    </location>
</feature>